<dbReference type="PROSITE" id="PS50104">
    <property type="entry name" value="TIR"/>
    <property type="match status" value="1"/>
</dbReference>
<proteinExistence type="inferred from homology"/>
<keyword evidence="4" id="KW-0433">Leucine-rich repeat</keyword>
<dbReference type="GO" id="GO:0005886">
    <property type="term" value="C:plasma membrane"/>
    <property type="evidence" value="ECO:0007669"/>
    <property type="project" value="TreeGrafter"/>
</dbReference>
<evidence type="ECO:0000313" key="16">
    <source>
        <dbReference type="Proteomes" id="UP000515203"/>
    </source>
</evidence>
<evidence type="ECO:0000256" key="8">
    <source>
        <dbReference type="ARBA" id="ARBA00022859"/>
    </source>
</evidence>
<dbReference type="InParanoid" id="A0A6P3FJP6"/>
<dbReference type="InterPro" id="IPR032675">
    <property type="entry name" value="LRR_dom_sf"/>
</dbReference>
<dbReference type="RefSeq" id="XP_004641139.1">
    <property type="nucleotide sequence ID" value="XM_004641082.2"/>
</dbReference>
<dbReference type="GeneID" id="101566223"/>
<evidence type="ECO:0000313" key="17">
    <source>
        <dbReference type="RefSeq" id="XP_004641139.1"/>
    </source>
</evidence>
<dbReference type="SMART" id="SM00369">
    <property type="entry name" value="LRR_TYP"/>
    <property type="match status" value="8"/>
</dbReference>
<name>A0A6P3FJP6_OCTDE</name>
<dbReference type="FunCoup" id="A0A6P3FJP6">
    <property type="interactions" value="3"/>
</dbReference>
<evidence type="ECO:0000256" key="11">
    <source>
        <dbReference type="ARBA" id="ARBA00023170"/>
    </source>
</evidence>
<keyword evidence="7" id="KW-0677">Repeat</keyword>
<keyword evidence="13" id="KW-0395">Inflammatory response</keyword>
<comment type="subcellular location">
    <subcellularLocation>
        <location evidence="1">Membrane</location>
        <topology evidence="1">Single-pass type I membrane protein</topology>
    </subcellularLocation>
</comment>
<dbReference type="SMART" id="SM00255">
    <property type="entry name" value="TIR"/>
    <property type="match status" value="1"/>
</dbReference>
<evidence type="ECO:0000256" key="5">
    <source>
        <dbReference type="ARBA" id="ARBA00022692"/>
    </source>
</evidence>
<dbReference type="GO" id="GO:0045087">
    <property type="term" value="P:innate immune response"/>
    <property type="evidence" value="ECO:0007669"/>
    <property type="project" value="UniProtKB-KW"/>
</dbReference>
<evidence type="ECO:0000256" key="12">
    <source>
        <dbReference type="ARBA" id="ARBA00023180"/>
    </source>
</evidence>
<dbReference type="PANTHER" id="PTHR24365:SF545">
    <property type="entry name" value="TOLL-LIKE RECEPTOR 12"/>
    <property type="match status" value="1"/>
</dbReference>
<dbReference type="PANTHER" id="PTHR24365">
    <property type="entry name" value="TOLL-LIKE RECEPTOR"/>
    <property type="match status" value="1"/>
</dbReference>
<keyword evidence="10" id="KW-0472">Membrane</keyword>
<dbReference type="Pfam" id="PF13855">
    <property type="entry name" value="LRR_8"/>
    <property type="match status" value="3"/>
</dbReference>
<dbReference type="Gene3D" id="3.40.50.10140">
    <property type="entry name" value="Toll/interleukin-1 receptor homology (TIR) domain"/>
    <property type="match status" value="1"/>
</dbReference>
<dbReference type="OrthoDB" id="1081807at2759"/>
<dbReference type="PROSITE" id="PS51450">
    <property type="entry name" value="LRR"/>
    <property type="match status" value="1"/>
</dbReference>
<evidence type="ECO:0000256" key="9">
    <source>
        <dbReference type="ARBA" id="ARBA00022989"/>
    </source>
</evidence>
<evidence type="ECO:0000256" key="14">
    <source>
        <dbReference type="SAM" id="SignalP"/>
    </source>
</evidence>
<evidence type="ECO:0000256" key="3">
    <source>
        <dbReference type="ARBA" id="ARBA00022588"/>
    </source>
</evidence>
<evidence type="ECO:0000256" key="10">
    <source>
        <dbReference type="ARBA" id="ARBA00023136"/>
    </source>
</evidence>
<keyword evidence="5" id="KW-0812">Transmembrane</keyword>
<gene>
    <name evidence="17" type="primary">LOC101566223</name>
</gene>
<comment type="similarity">
    <text evidence="2">Belongs to the Toll-like receptor family.</text>
</comment>
<dbReference type="GO" id="GO:0002224">
    <property type="term" value="P:toll-like receptor signaling pathway"/>
    <property type="evidence" value="ECO:0007669"/>
    <property type="project" value="TreeGrafter"/>
</dbReference>
<dbReference type="InterPro" id="IPR035897">
    <property type="entry name" value="Toll_tir_struct_dom_sf"/>
</dbReference>
<dbReference type="GO" id="GO:0006954">
    <property type="term" value="P:inflammatory response"/>
    <property type="evidence" value="ECO:0007669"/>
    <property type="project" value="UniProtKB-KW"/>
</dbReference>
<keyword evidence="11" id="KW-0675">Receptor</keyword>
<evidence type="ECO:0000256" key="4">
    <source>
        <dbReference type="ARBA" id="ARBA00022614"/>
    </source>
</evidence>
<feature type="signal peptide" evidence="14">
    <location>
        <begin position="1"/>
        <end position="19"/>
    </location>
</feature>
<dbReference type="Proteomes" id="UP000515203">
    <property type="component" value="Unplaced"/>
</dbReference>
<keyword evidence="12" id="KW-0325">Glycoprotein</keyword>
<accession>A0A6P3FJP6</accession>
<keyword evidence="9" id="KW-1133">Transmembrane helix</keyword>
<dbReference type="SUPFAM" id="SSF52200">
    <property type="entry name" value="Toll/Interleukin receptor TIR domain"/>
    <property type="match status" value="1"/>
</dbReference>
<evidence type="ECO:0000256" key="6">
    <source>
        <dbReference type="ARBA" id="ARBA00022729"/>
    </source>
</evidence>
<keyword evidence="16" id="KW-1185">Reference proteome</keyword>
<keyword evidence="6 14" id="KW-0732">Signal</keyword>
<protein>
    <submittedName>
        <fullName evidence="17">Toll-like receptor 12</fullName>
    </submittedName>
</protein>
<evidence type="ECO:0000256" key="1">
    <source>
        <dbReference type="ARBA" id="ARBA00004479"/>
    </source>
</evidence>
<keyword evidence="3" id="KW-0399">Innate immunity</keyword>
<dbReference type="InterPro" id="IPR001611">
    <property type="entry name" value="Leu-rich_rpt"/>
</dbReference>
<evidence type="ECO:0000256" key="7">
    <source>
        <dbReference type="ARBA" id="ARBA00022737"/>
    </source>
</evidence>
<dbReference type="InterPro" id="IPR000157">
    <property type="entry name" value="TIR_dom"/>
</dbReference>
<feature type="chain" id="PRO_5028333395" evidence="14">
    <location>
        <begin position="20"/>
        <end position="936"/>
    </location>
</feature>
<evidence type="ECO:0000256" key="2">
    <source>
        <dbReference type="ARBA" id="ARBA00009634"/>
    </source>
</evidence>
<evidence type="ECO:0000259" key="15">
    <source>
        <dbReference type="PROSITE" id="PS50104"/>
    </source>
</evidence>
<feature type="domain" description="TIR" evidence="15">
    <location>
        <begin position="758"/>
        <end position="903"/>
    </location>
</feature>
<dbReference type="SUPFAM" id="SSF52058">
    <property type="entry name" value="L domain-like"/>
    <property type="match status" value="2"/>
</dbReference>
<reference evidence="17" key="1">
    <citation type="submission" date="2025-08" db="UniProtKB">
        <authorList>
            <consortium name="RefSeq"/>
        </authorList>
    </citation>
    <scope>IDENTIFICATION</scope>
</reference>
<dbReference type="InterPro" id="IPR003591">
    <property type="entry name" value="Leu-rich_rpt_typical-subtyp"/>
</dbReference>
<dbReference type="Pfam" id="PF13676">
    <property type="entry name" value="TIR_2"/>
    <property type="match status" value="1"/>
</dbReference>
<organism evidence="16 17">
    <name type="scientific">Octodon degus</name>
    <name type="common">Degu</name>
    <name type="synonym">Sciurus degus</name>
    <dbReference type="NCBI Taxonomy" id="10160"/>
    <lineage>
        <taxon>Eukaryota</taxon>
        <taxon>Metazoa</taxon>
        <taxon>Chordata</taxon>
        <taxon>Craniata</taxon>
        <taxon>Vertebrata</taxon>
        <taxon>Euteleostomi</taxon>
        <taxon>Mammalia</taxon>
        <taxon>Eutheria</taxon>
        <taxon>Euarchontoglires</taxon>
        <taxon>Glires</taxon>
        <taxon>Rodentia</taxon>
        <taxon>Hystricomorpha</taxon>
        <taxon>Octodontidae</taxon>
        <taxon>Octodon</taxon>
    </lineage>
</organism>
<dbReference type="FunFam" id="3.80.10.10:FF:000832">
    <property type="entry name" value="Toll-like receptor 11"/>
    <property type="match status" value="1"/>
</dbReference>
<dbReference type="GO" id="GO:0038023">
    <property type="term" value="F:signaling receptor activity"/>
    <property type="evidence" value="ECO:0007669"/>
    <property type="project" value="TreeGrafter"/>
</dbReference>
<dbReference type="Gene3D" id="3.80.10.10">
    <property type="entry name" value="Ribonuclease Inhibitor"/>
    <property type="match status" value="4"/>
</dbReference>
<evidence type="ECO:0000256" key="13">
    <source>
        <dbReference type="ARBA" id="ARBA00023198"/>
    </source>
</evidence>
<sequence>MDKHLLLSGLLLILPLTSGWNISNCQMTEGTRLPLVSRFFTLCSLDSSLLLLVSCISVTNLTQTLHIVPQNVEGLCLSGSISVLHQDAFSTLPGLKVLKLNLCLTQLLPGALQGLRQLQKLSFQSCHGQKCLFLPSNAFNDLRSLQTLQFSGPCLDRNLSVQLPPTLKQLAIVHNCLQDMGELADIFPDLARDPSSGDAWTLDTLDLSMNSRLKMANPGALQGLKVRTLSLSHMKIEATAVLGLGLQQLNALFMRFTAMTEFPAEIITHFELQELNLERNKIRDISLGALASCHSLETLGLRSNSLTKLPLGFLAAMPKLQKLDLASNQLQNVTLCTNETEGTSGLWTLNLSANRLRILFPATFSCLPNLRHLLLQENQLTFLDRQVFQGLGMLEILHLNTNPLVELSEGWLTSLPSLTTLYLLDTHILLDSTWDFWGPENLHNLTLQLPSAPAGMTLSLPPMLTSLELHAGSGMKHWKLLPNVFPALQTLTLKGWGLQLGTQNISRIFPALHQLFLLGSSLEALCSQDTSRFFLWQLPSLQSLTVQGDGHSPRPCRITGLPSLQQLKLKGLKFRSQPRPVRLEELVGELPRLQVLQLANTGLETLSAAAFQGLSSLQALVLDWEEGLVLDDSLWEYSPQMPQYMYILTSSLACKCANAWAGPWLERSPRTYTYVSSNTMCPSEEGDRSKKPLFPFLWSHCPKTLELELFWGSSTLLLLLLSLPLLQEARNSWGLYVQAWIRAWFQGLRGRKDEGKRFLYDVFVSHCRQDQDWVIQELLPVLEGCPPAGQGLCLCLPERDFEPGKDVVDNVADSIAGSRVTLCVLSHQALHTPRCRLELRLATSLLLAAPHPPVLLVVFLEHISRHQLPRYHRLARLLRRGDYCLWPKQDKRDEFWAWLKTRLGKLGVAKKEARVLEGGGRKNCHPGRERIDMCDL</sequence>
<keyword evidence="8" id="KW-0391">Immunity</keyword>
<dbReference type="AlphaFoldDB" id="A0A6P3FJP6"/>
<dbReference type="FunFam" id="3.40.50.10140:FF:000001">
    <property type="entry name" value="Toll-like receptor 2"/>
    <property type="match status" value="1"/>
</dbReference>